<dbReference type="Proteomes" id="UP001528040">
    <property type="component" value="Unassembled WGS sequence"/>
</dbReference>
<name>A0ABT4W468_9RHOB</name>
<dbReference type="RefSeq" id="WP_271055031.1">
    <property type="nucleotide sequence ID" value="NZ_JAQIIO010000009.1"/>
</dbReference>
<evidence type="ECO:0000313" key="1">
    <source>
        <dbReference type="EMBL" id="MDA5095325.1"/>
    </source>
</evidence>
<gene>
    <name evidence="1" type="ORF">O2N63_14650</name>
</gene>
<keyword evidence="2" id="KW-1185">Reference proteome</keyword>
<evidence type="ECO:0000313" key="2">
    <source>
        <dbReference type="Proteomes" id="UP001528040"/>
    </source>
</evidence>
<dbReference type="Pfam" id="PF04301">
    <property type="entry name" value="BioG"/>
    <property type="match status" value="1"/>
</dbReference>
<proteinExistence type="predicted"/>
<dbReference type="InterPro" id="IPR007398">
    <property type="entry name" value="BioG"/>
</dbReference>
<sequence length="205" mass="22557">MNATWLKQTGACDLIVVFGGWGLGPEPFSALSGPQDILFFDDYRHLDAPAPSRATYTSFTVFSYSFGVASALHWLESTGFFPDRLIAVNGTPYPADAERGIAPDMIAATANNLTDASFSRFCRRAGLTTPATLDIAARQEELRAIANRGSAKPRKFDRIWISSKDRIIPTHAQRTAWADQSDQVQEIDAQHMPFAGGQSWEGWLT</sequence>
<comment type="caution">
    <text evidence="1">The sequence shown here is derived from an EMBL/GenBank/DDBJ whole genome shotgun (WGS) entry which is preliminary data.</text>
</comment>
<dbReference type="EMBL" id="JAQIIO010000009">
    <property type="protein sequence ID" value="MDA5095325.1"/>
    <property type="molecule type" value="Genomic_DNA"/>
</dbReference>
<reference evidence="1 2" key="1">
    <citation type="submission" date="2023-01" db="EMBL/GenBank/DDBJ databases">
        <authorList>
            <person name="Yoon J.-W."/>
        </authorList>
    </citation>
    <scope>NUCLEOTIDE SEQUENCE [LARGE SCALE GENOMIC DNA]</scope>
    <source>
        <strain evidence="1 2">KMU-50</strain>
    </source>
</reference>
<organism evidence="1 2">
    <name type="scientific">Aliiroseovarius salicola</name>
    <dbReference type="NCBI Taxonomy" id="3009082"/>
    <lineage>
        <taxon>Bacteria</taxon>
        <taxon>Pseudomonadati</taxon>
        <taxon>Pseudomonadota</taxon>
        <taxon>Alphaproteobacteria</taxon>
        <taxon>Rhodobacterales</taxon>
        <taxon>Paracoccaceae</taxon>
        <taxon>Aliiroseovarius</taxon>
    </lineage>
</organism>
<protein>
    <submittedName>
        <fullName evidence="1">DUF452 family protein</fullName>
    </submittedName>
</protein>
<accession>A0ABT4W468</accession>